<keyword evidence="2" id="KW-1185">Reference proteome</keyword>
<evidence type="ECO:0000313" key="2">
    <source>
        <dbReference type="Proteomes" id="UP000267096"/>
    </source>
</evidence>
<evidence type="ECO:0000313" key="1">
    <source>
        <dbReference type="EMBL" id="VDK21718.1"/>
    </source>
</evidence>
<dbReference type="AlphaFoldDB" id="A0A0M3J7Q8"/>
<dbReference type="EMBL" id="UYRR01005334">
    <property type="protein sequence ID" value="VDK21718.1"/>
    <property type="molecule type" value="Genomic_DNA"/>
</dbReference>
<proteinExistence type="predicted"/>
<sequence length="55" mass="6102">MNGCVNLLEKKHAFVSMKLWELDGSRKENESLCAAALLLSVRLACPLLIPSRMNS</sequence>
<dbReference type="Proteomes" id="UP000267096">
    <property type="component" value="Unassembled WGS sequence"/>
</dbReference>
<reference evidence="3" key="1">
    <citation type="submission" date="2017-02" db="UniProtKB">
        <authorList>
            <consortium name="WormBaseParasite"/>
        </authorList>
    </citation>
    <scope>IDENTIFICATION</scope>
</reference>
<evidence type="ECO:0000313" key="3">
    <source>
        <dbReference type="WBParaSite" id="ASIM_0000360601-mRNA-1"/>
    </source>
</evidence>
<organism evidence="3">
    <name type="scientific">Anisakis simplex</name>
    <name type="common">Herring worm</name>
    <dbReference type="NCBI Taxonomy" id="6269"/>
    <lineage>
        <taxon>Eukaryota</taxon>
        <taxon>Metazoa</taxon>
        <taxon>Ecdysozoa</taxon>
        <taxon>Nematoda</taxon>
        <taxon>Chromadorea</taxon>
        <taxon>Rhabditida</taxon>
        <taxon>Spirurina</taxon>
        <taxon>Ascaridomorpha</taxon>
        <taxon>Ascaridoidea</taxon>
        <taxon>Anisakidae</taxon>
        <taxon>Anisakis</taxon>
        <taxon>Anisakis simplex complex</taxon>
    </lineage>
</organism>
<protein>
    <submittedName>
        <fullName evidence="1 3">Uncharacterized protein</fullName>
    </submittedName>
</protein>
<dbReference type="WBParaSite" id="ASIM_0000360601-mRNA-1">
    <property type="protein sequence ID" value="ASIM_0000360601-mRNA-1"/>
    <property type="gene ID" value="ASIM_0000360601"/>
</dbReference>
<accession>A0A0M3J7Q8</accession>
<reference evidence="1 2" key="2">
    <citation type="submission" date="2018-11" db="EMBL/GenBank/DDBJ databases">
        <authorList>
            <consortium name="Pathogen Informatics"/>
        </authorList>
    </citation>
    <scope>NUCLEOTIDE SEQUENCE [LARGE SCALE GENOMIC DNA]</scope>
</reference>
<name>A0A0M3J7Q8_ANISI</name>
<gene>
    <name evidence="1" type="ORF">ASIM_LOCUS3441</name>
</gene>